<keyword evidence="1" id="KW-0812">Transmembrane</keyword>
<keyword evidence="1" id="KW-1133">Transmembrane helix</keyword>
<dbReference type="Proteomes" id="UP000548423">
    <property type="component" value="Unassembled WGS sequence"/>
</dbReference>
<comment type="caution">
    <text evidence="2">The sequence shown here is derived from an EMBL/GenBank/DDBJ whole genome shotgun (WGS) entry which is preliminary data.</text>
</comment>
<dbReference type="InterPro" id="IPR032710">
    <property type="entry name" value="NTF2-like_dom_sf"/>
</dbReference>
<dbReference type="EMBL" id="JACCBX010000001">
    <property type="protein sequence ID" value="NYE03571.1"/>
    <property type="molecule type" value="Genomic_DNA"/>
</dbReference>
<evidence type="ECO:0000313" key="3">
    <source>
        <dbReference type="Proteomes" id="UP000548423"/>
    </source>
</evidence>
<reference evidence="3" key="2">
    <citation type="submission" date="2020-08" db="EMBL/GenBank/DDBJ databases">
        <title>The Agave Microbiome: Exploring the role of microbial communities in plant adaptations to desert environments.</title>
        <authorList>
            <person name="Partida-Martinez L.P."/>
        </authorList>
    </citation>
    <scope>NUCLEOTIDE SEQUENCE [LARGE SCALE GENOMIC DNA]</scope>
    <source>
        <strain evidence="3">AT2.8</strain>
    </source>
</reference>
<evidence type="ECO:0008006" key="4">
    <source>
        <dbReference type="Google" id="ProtNLM"/>
    </source>
</evidence>
<organism evidence="2 3">
    <name type="scientific">Neobacillus niacini</name>
    <dbReference type="NCBI Taxonomy" id="86668"/>
    <lineage>
        <taxon>Bacteria</taxon>
        <taxon>Bacillati</taxon>
        <taxon>Bacillota</taxon>
        <taxon>Bacilli</taxon>
        <taxon>Bacillales</taxon>
        <taxon>Bacillaceae</taxon>
        <taxon>Neobacillus</taxon>
    </lineage>
</organism>
<feature type="transmembrane region" description="Helical" evidence="1">
    <location>
        <begin position="12"/>
        <end position="32"/>
    </location>
</feature>
<evidence type="ECO:0000313" key="2">
    <source>
        <dbReference type="EMBL" id="NYE03571.1"/>
    </source>
</evidence>
<evidence type="ECO:0000256" key="1">
    <source>
        <dbReference type="SAM" id="Phobius"/>
    </source>
</evidence>
<sequence length="156" mass="18325">MSRKSASLKGFVMGMVLLVCIVTVFMLIRGAWLSPDEEAAAVVEEFYLFEQEGEFSSSWELFHSTMKERFKKGHYIQDRAHVFMNHFGVETFDFVMSEPEKIDQWKLSETGPSMENVYKILVTQTYKGTYGNFDLEQEVFAVQEKDEWKIVWNYNQ</sequence>
<keyword evidence="1" id="KW-0472">Membrane</keyword>
<name>A0A852T5T9_9BACI</name>
<accession>A0A852T5T9</accession>
<dbReference type="AlphaFoldDB" id="A0A852T5T9"/>
<protein>
    <recommendedName>
        <fullName evidence="4">DUF4878 domain-containing protein</fullName>
    </recommendedName>
</protein>
<gene>
    <name evidence="2" type="ORF">F4694_000290</name>
</gene>
<dbReference type="SUPFAM" id="SSF54427">
    <property type="entry name" value="NTF2-like"/>
    <property type="match status" value="1"/>
</dbReference>
<proteinExistence type="predicted"/>
<reference evidence="3" key="1">
    <citation type="submission" date="2020-07" db="EMBL/GenBank/DDBJ databases">
        <authorList>
            <person name="Partida-Martinez L."/>
            <person name="Huntemann M."/>
            <person name="Clum A."/>
            <person name="Wang J."/>
            <person name="Palaniappan K."/>
            <person name="Ritter S."/>
            <person name="Chen I.-M."/>
            <person name="Stamatis D."/>
            <person name="Reddy T."/>
            <person name="O'Malley R."/>
            <person name="Daum C."/>
            <person name="Shapiro N."/>
            <person name="Ivanova N."/>
            <person name="Kyrpides N."/>
            <person name="Woyke T."/>
        </authorList>
    </citation>
    <scope>NUCLEOTIDE SEQUENCE [LARGE SCALE GENOMIC DNA]</scope>
    <source>
        <strain evidence="3">AT2.8</strain>
    </source>
</reference>